<sequence>MISSKHFLHVSTSRPNALLRSLVIGTTLLCGANNANASPTTITAASCEFADVASAASTAAAAGAEILAIPAGTCDWHGNQLVVNAGIEIRGAGVHATILERTEWDSKEAMIQMQCYSGGKQALFSGITLKGHLNSTDRHKGLQLAGGCVDFIVRHSRFEGFVAAGVEVIGPSRQRGVIYGNEFVNNYNPTLHNLGYGVVLNALGAWTDVALGTADAVYVENNYMYGNRHHIASNNGAKYVFRHNTAVANMQTRNFPQLDAHGLGNGSKTGTRSWEIYNNDFQTDFPPGSGFANDAIGIRGGAGVIFGNTYGKNIAAHVKLLTEAYYNAQMSCSTTVVSPAPQDQVQDAYIWETNPAKIANPCSKQIVAGTHFFLTPRPDYTPYTYPHPLRPQ</sequence>
<evidence type="ECO:0000256" key="1">
    <source>
        <dbReference type="SAM" id="SignalP"/>
    </source>
</evidence>
<feature type="chain" id="PRO_5046097451" description="Right-handed parallel beta-helix repeat-containing protein" evidence="1">
    <location>
        <begin position="38"/>
        <end position="392"/>
    </location>
</feature>
<keyword evidence="3" id="KW-1185">Reference proteome</keyword>
<dbReference type="InterPro" id="IPR011050">
    <property type="entry name" value="Pectin_lyase_fold/virulence"/>
</dbReference>
<evidence type="ECO:0008006" key="4">
    <source>
        <dbReference type="Google" id="ProtNLM"/>
    </source>
</evidence>
<gene>
    <name evidence="2" type="ORF">IV454_30035</name>
</gene>
<name>A0AA48WC10_9BURK</name>
<evidence type="ECO:0000313" key="2">
    <source>
        <dbReference type="EMBL" id="QPI49617.1"/>
    </source>
</evidence>
<evidence type="ECO:0000313" key="3">
    <source>
        <dbReference type="Proteomes" id="UP000662888"/>
    </source>
</evidence>
<dbReference type="EMBL" id="CP065053">
    <property type="protein sequence ID" value="QPI49617.1"/>
    <property type="molecule type" value="Genomic_DNA"/>
</dbReference>
<dbReference type="SUPFAM" id="SSF51126">
    <property type="entry name" value="Pectin lyase-like"/>
    <property type="match status" value="1"/>
</dbReference>
<accession>A0AA48WC10</accession>
<dbReference type="Proteomes" id="UP000662888">
    <property type="component" value="Chromosome"/>
</dbReference>
<proteinExistence type="predicted"/>
<reference evidence="2 3" key="1">
    <citation type="submission" date="2020-11" db="EMBL/GenBank/DDBJ databases">
        <authorList>
            <person name="Sun Q."/>
        </authorList>
    </citation>
    <scope>NUCLEOTIDE SEQUENCE [LARGE SCALE GENOMIC DNA]</scope>
    <source>
        <strain evidence="2 3">P8398</strain>
    </source>
</reference>
<organism evidence="2 3">
    <name type="scientific">Massilia antarctica</name>
    <dbReference type="NCBI Taxonomy" id="2765360"/>
    <lineage>
        <taxon>Bacteria</taxon>
        <taxon>Pseudomonadati</taxon>
        <taxon>Pseudomonadota</taxon>
        <taxon>Betaproteobacteria</taxon>
        <taxon>Burkholderiales</taxon>
        <taxon>Oxalobacteraceae</taxon>
        <taxon>Telluria group</taxon>
        <taxon>Massilia</taxon>
    </lineage>
</organism>
<protein>
    <recommendedName>
        <fullName evidence="4">Right-handed parallel beta-helix repeat-containing protein</fullName>
    </recommendedName>
</protein>
<dbReference type="RefSeq" id="WP_206089283.1">
    <property type="nucleotide sequence ID" value="NZ_CP065053.1"/>
</dbReference>
<keyword evidence="1" id="KW-0732">Signal</keyword>
<feature type="signal peptide" evidence="1">
    <location>
        <begin position="1"/>
        <end position="37"/>
    </location>
</feature>